<dbReference type="AlphaFoldDB" id="A0A653LHS1"/>
<sequence length="38" mass="4700">MVIFYSYFLMELTFWGITLFFFNIVEWKNEGIVEDSLR</sequence>
<keyword evidence="1" id="KW-0812">Transmembrane</keyword>
<keyword evidence="1" id="KW-0472">Membrane</keyword>
<feature type="transmembrane region" description="Helical" evidence="1">
    <location>
        <begin position="6"/>
        <end position="25"/>
    </location>
</feature>
<evidence type="ECO:0000313" key="2">
    <source>
        <dbReference type="EMBL" id="VXA91312.1"/>
    </source>
</evidence>
<evidence type="ECO:0000313" key="3">
    <source>
        <dbReference type="Proteomes" id="UP000433089"/>
    </source>
</evidence>
<dbReference type="EMBL" id="CABWLH010000003">
    <property type="protein sequence ID" value="VXA91312.1"/>
    <property type="molecule type" value="Genomic_DNA"/>
</dbReference>
<protein>
    <submittedName>
        <fullName evidence="2">Uncharacterized protein</fullName>
    </submittedName>
</protein>
<accession>A0A653LHS1</accession>
<organism evidence="2 3">
    <name type="scientific">Bacillus altitudinis</name>
    <dbReference type="NCBI Taxonomy" id="293387"/>
    <lineage>
        <taxon>Bacteria</taxon>
        <taxon>Bacillati</taxon>
        <taxon>Bacillota</taxon>
        <taxon>Bacilli</taxon>
        <taxon>Bacillales</taxon>
        <taxon>Bacillaceae</taxon>
        <taxon>Bacillus</taxon>
    </lineage>
</organism>
<keyword evidence="1" id="KW-1133">Transmembrane helix</keyword>
<gene>
    <name evidence="2" type="ORF">BACI348_110059</name>
</gene>
<reference evidence="2 3" key="1">
    <citation type="submission" date="2019-10" db="EMBL/GenBank/DDBJ databases">
        <authorList>
            <person name="Karimi E."/>
        </authorList>
    </citation>
    <scope>NUCLEOTIDE SEQUENCE [LARGE SCALE GENOMIC DNA]</scope>
    <source>
        <strain evidence="2">Bacillus sp. 348</strain>
    </source>
</reference>
<proteinExistence type="predicted"/>
<name>A0A653LHS1_BACAB</name>
<evidence type="ECO:0000256" key="1">
    <source>
        <dbReference type="SAM" id="Phobius"/>
    </source>
</evidence>
<dbReference type="Proteomes" id="UP000433089">
    <property type="component" value="Unassembled WGS sequence"/>
</dbReference>